<name>A0A445M179_GLYSO</name>
<dbReference type="AlphaFoldDB" id="A0A445M179"/>
<proteinExistence type="predicted"/>
<comment type="caution">
    <text evidence="1">The sequence shown here is derived from an EMBL/GenBank/DDBJ whole genome shotgun (WGS) entry which is preliminary data.</text>
</comment>
<organism evidence="1 2">
    <name type="scientific">Glycine soja</name>
    <name type="common">Wild soybean</name>
    <dbReference type="NCBI Taxonomy" id="3848"/>
    <lineage>
        <taxon>Eukaryota</taxon>
        <taxon>Viridiplantae</taxon>
        <taxon>Streptophyta</taxon>
        <taxon>Embryophyta</taxon>
        <taxon>Tracheophyta</taxon>
        <taxon>Spermatophyta</taxon>
        <taxon>Magnoliopsida</taxon>
        <taxon>eudicotyledons</taxon>
        <taxon>Gunneridae</taxon>
        <taxon>Pentapetalae</taxon>
        <taxon>rosids</taxon>
        <taxon>fabids</taxon>
        <taxon>Fabales</taxon>
        <taxon>Fabaceae</taxon>
        <taxon>Papilionoideae</taxon>
        <taxon>50 kb inversion clade</taxon>
        <taxon>NPAAA clade</taxon>
        <taxon>indigoferoid/millettioid clade</taxon>
        <taxon>Phaseoleae</taxon>
        <taxon>Glycine</taxon>
        <taxon>Glycine subgen. Soja</taxon>
    </lineage>
</organism>
<keyword evidence="2" id="KW-1185">Reference proteome</keyword>
<dbReference type="Proteomes" id="UP000289340">
    <property type="component" value="Chromosome 1"/>
</dbReference>
<sequence>MKMLEDSFESVAFEVVEDSFEGLAVEIVKDSVESLAVEVVENSFKGLAMEIVEDSFEGVDVIKDADENKVKSKRFDESIDHGSEIVVVPKGFPTINLNKIPEDHSHYHMLLKVGLFKGGFQPSS</sequence>
<evidence type="ECO:0000313" key="2">
    <source>
        <dbReference type="Proteomes" id="UP000289340"/>
    </source>
</evidence>
<accession>A0A445M179</accession>
<dbReference type="EMBL" id="QZWG01000001">
    <property type="protein sequence ID" value="RZC29345.1"/>
    <property type="molecule type" value="Genomic_DNA"/>
</dbReference>
<protein>
    <submittedName>
        <fullName evidence="1">Uncharacterized protein</fullName>
    </submittedName>
</protein>
<reference evidence="1 2" key="1">
    <citation type="submission" date="2018-09" db="EMBL/GenBank/DDBJ databases">
        <title>A high-quality reference genome of wild soybean provides a powerful tool to mine soybean genomes.</title>
        <authorList>
            <person name="Xie M."/>
            <person name="Chung C.Y.L."/>
            <person name="Li M.-W."/>
            <person name="Wong F.-L."/>
            <person name="Chan T.-F."/>
            <person name="Lam H.-M."/>
        </authorList>
    </citation>
    <scope>NUCLEOTIDE SEQUENCE [LARGE SCALE GENOMIC DNA]</scope>
    <source>
        <strain evidence="2">cv. W05</strain>
        <tissue evidence="1">Hypocotyl of etiolated seedlings</tissue>
    </source>
</reference>
<gene>
    <name evidence="1" type="ORF">D0Y65_001070</name>
</gene>
<evidence type="ECO:0000313" key="1">
    <source>
        <dbReference type="EMBL" id="RZC29345.1"/>
    </source>
</evidence>